<reference evidence="2" key="1">
    <citation type="journal article" date="2004" name="FEMS Microbiol. Lett.">
        <title>Annotation of the pRhico plasmid of Azospirillum brasilense reveals its role in determining the outer surface composition.</title>
        <authorList>
            <person name="Vanbleu E."/>
            <person name="Marchal K."/>
            <person name="Lambrecht M."/>
            <person name="Mathys J."/>
            <person name="Vanderleyden J."/>
        </authorList>
    </citation>
    <scope>NUCLEOTIDE SEQUENCE</scope>
    <source>
        <plasmid evidence="2">90 MDa</plasmid>
    </source>
</reference>
<dbReference type="EMBL" id="AY523973">
    <property type="protein sequence ID" value="AAS83017.1"/>
    <property type="molecule type" value="Genomic_DNA"/>
</dbReference>
<organism evidence="2">
    <name type="scientific">Azospirillum brasilense</name>
    <dbReference type="NCBI Taxonomy" id="192"/>
    <lineage>
        <taxon>Bacteria</taxon>
        <taxon>Pseudomonadati</taxon>
        <taxon>Pseudomonadota</taxon>
        <taxon>Alphaproteobacteria</taxon>
        <taxon>Rhodospirillales</taxon>
        <taxon>Azospirillaceae</taxon>
        <taxon>Azospirillum</taxon>
    </lineage>
</organism>
<keyword evidence="2" id="KW-0614">Plasmid</keyword>
<geneLocation type="plasmid" evidence="2">
    <name>90 MDa</name>
</geneLocation>
<sequence length="451" mass="46956">MQRTEMCPPGYAGRFFCPTKEFSDESIHHRIRCYGTTNFRLRSSHIPHGSAACRWCAEKPDGPHKCPDRPVQRHGAILGAIRGQRRAAERGCADRSRAGAGSRRPQRAGHRQSGPDCSGRLHRLHRLLRVIPMPQSPYHLPVGLVQTATPVDLSPYAPRQAPTFSGTARFDGPVQAASASVGHGSTGQYDNALVLLPTSHPGSRRCTIQIDPGWIIGQDSGANGNTDFFLWNRATSRAPFAVGTDDAVALGGIGSGATATFQRAANQINGLTFKGAATGGEVGIGASGADTDLNIVYSAKNAGTHRFVGAGTEQFRISPTAGAVNRLNATGAAPGGTPSLSAQGSDANVPVRLSAQGLGSVTLAQGTTPVFIATSYSAAAVNHLVLEARETGSGPVLRMTGPDTNIDLNLRPKGSGTVSFGAFTAAAGAAVAGYIEIKDATGQPRRLAVVN</sequence>
<feature type="compositionally biased region" description="Basic and acidic residues" evidence="1">
    <location>
        <begin position="86"/>
        <end position="97"/>
    </location>
</feature>
<evidence type="ECO:0000256" key="1">
    <source>
        <dbReference type="SAM" id="MobiDB-lite"/>
    </source>
</evidence>
<proteinExistence type="predicted"/>
<name>Q6QW91_AZOBR</name>
<accession>Q6QW91</accession>
<evidence type="ECO:0000313" key="2">
    <source>
        <dbReference type="EMBL" id="AAS83017.1"/>
    </source>
</evidence>
<protein>
    <submittedName>
        <fullName evidence="2">Outer membrane protein-like protein</fullName>
    </submittedName>
</protein>
<dbReference type="AlphaFoldDB" id="Q6QW91"/>
<feature type="region of interest" description="Disordered" evidence="1">
    <location>
        <begin position="82"/>
        <end position="119"/>
    </location>
</feature>
<gene>
    <name evidence="2" type="ORF">pRhico011</name>
</gene>